<comment type="caution">
    <text evidence="4">The sequence shown here is derived from an EMBL/GenBank/DDBJ whole genome shotgun (WGS) entry which is preliminary data.</text>
</comment>
<evidence type="ECO:0000256" key="1">
    <source>
        <dbReference type="ARBA" id="ARBA00005662"/>
    </source>
</evidence>
<evidence type="ECO:0000256" key="2">
    <source>
        <dbReference type="SAM" id="Phobius"/>
    </source>
</evidence>
<organism evidence="4 5">
    <name type="scientific">Streptococcus moroccensis</name>
    <dbReference type="NCBI Taxonomy" id="1451356"/>
    <lineage>
        <taxon>Bacteria</taxon>
        <taxon>Bacillati</taxon>
        <taxon>Bacillota</taxon>
        <taxon>Bacilli</taxon>
        <taxon>Lactobacillales</taxon>
        <taxon>Streptococcaceae</taxon>
        <taxon>Streptococcus</taxon>
    </lineage>
</organism>
<comment type="similarity">
    <text evidence="1">Belongs to the CapA family.</text>
</comment>
<evidence type="ECO:0000313" key="4">
    <source>
        <dbReference type="EMBL" id="MDQ0222726.1"/>
    </source>
</evidence>
<feature type="transmembrane region" description="Helical" evidence="2">
    <location>
        <begin position="20"/>
        <end position="38"/>
    </location>
</feature>
<dbReference type="EMBL" id="JAUSTM010000011">
    <property type="protein sequence ID" value="MDQ0222726.1"/>
    <property type="molecule type" value="Genomic_DNA"/>
</dbReference>
<dbReference type="InterPro" id="IPR019079">
    <property type="entry name" value="Capsule_synth_CapA"/>
</dbReference>
<evidence type="ECO:0000313" key="5">
    <source>
        <dbReference type="Proteomes" id="UP001223079"/>
    </source>
</evidence>
<feature type="domain" description="Capsule synthesis protein CapA" evidence="3">
    <location>
        <begin position="68"/>
        <end position="316"/>
    </location>
</feature>
<dbReference type="Proteomes" id="UP001223079">
    <property type="component" value="Unassembled WGS sequence"/>
</dbReference>
<evidence type="ECO:0000259" key="3">
    <source>
        <dbReference type="SMART" id="SM00854"/>
    </source>
</evidence>
<name>A0ABT9YSY9_9STRE</name>
<keyword evidence="2" id="KW-0472">Membrane</keyword>
<protein>
    <submittedName>
        <fullName evidence="4">Poly-gamma-glutamate synthesis protein (Capsule biosynthesis protein)</fullName>
    </submittedName>
</protein>
<dbReference type="PANTHER" id="PTHR33393">
    <property type="entry name" value="POLYGLUTAMINE SYNTHESIS ACCESSORY PROTEIN RV0574C-RELATED"/>
    <property type="match status" value="1"/>
</dbReference>
<dbReference type="PANTHER" id="PTHR33393:SF12">
    <property type="entry name" value="CAPSULE BIOSYNTHESIS PROTEIN CAPA"/>
    <property type="match status" value="1"/>
</dbReference>
<dbReference type="CDD" id="cd07381">
    <property type="entry name" value="MPP_CapA"/>
    <property type="match status" value="1"/>
</dbReference>
<sequence length="419" mass="47076">MSRQRKSQKSLVNSKTFSMLVVLLAFLLVGFTFLFHQWQQDEVVFRGALTVSSDTTEEDEVGEKTTARVMAHGDLLYHDIIYMSALQDDGTYDFNLNFEYVKPWFDQADLVIGDFEGTIAPELPLAGYPLFNAPIEVVDAIKNAGYDVMDLAHNHILDSYLSGLLSTAKAFEDAGIDTVGVYPEGNRSEAPLLIKEVNGIKIAILAYAYGFNGMEANLSVEEQANYLSNLDDGQMQKEIEAAEQAADVTIIMPQMGIEYSLEPTQEQITLYHKMIDWGADVVFGGHPHVAEPSETVEKDGQQKLIIYSMGNFISNQRMETMEGVANYQWTERGVLMDVVFEKTGETTIIQTAKAHPTWVQRTPNGRYSPEGYALYDYQTLILEDFIAGGKHRDSLDSETQARIDTAYTEMNDFMGLYWE</sequence>
<accession>A0ABT9YSY9</accession>
<reference evidence="4 5" key="1">
    <citation type="submission" date="2023-07" db="EMBL/GenBank/DDBJ databases">
        <title>Genomic Encyclopedia of Type Strains, Phase IV (KMG-IV): sequencing the most valuable type-strain genomes for metagenomic binning, comparative biology and taxonomic classification.</title>
        <authorList>
            <person name="Goeker M."/>
        </authorList>
    </citation>
    <scope>NUCLEOTIDE SEQUENCE [LARGE SCALE GENOMIC DNA]</scope>
    <source>
        <strain evidence="4 5">DSM 105143</strain>
    </source>
</reference>
<dbReference type="SUPFAM" id="SSF56300">
    <property type="entry name" value="Metallo-dependent phosphatases"/>
    <property type="match status" value="1"/>
</dbReference>
<dbReference type="SMART" id="SM00854">
    <property type="entry name" value="PGA_cap"/>
    <property type="match status" value="1"/>
</dbReference>
<dbReference type="InterPro" id="IPR052169">
    <property type="entry name" value="CW_Biosynth-Accessory"/>
</dbReference>
<dbReference type="Pfam" id="PF09587">
    <property type="entry name" value="PGA_cap"/>
    <property type="match status" value="1"/>
</dbReference>
<dbReference type="InterPro" id="IPR029052">
    <property type="entry name" value="Metallo-depent_PP-like"/>
</dbReference>
<gene>
    <name evidence="4" type="ORF">J2S23_001284</name>
</gene>
<dbReference type="Gene3D" id="3.60.21.10">
    <property type="match status" value="1"/>
</dbReference>
<keyword evidence="2" id="KW-1133">Transmembrane helix</keyword>
<keyword evidence="2" id="KW-0812">Transmembrane</keyword>
<keyword evidence="5" id="KW-1185">Reference proteome</keyword>
<proteinExistence type="inferred from homology"/>
<dbReference type="RefSeq" id="WP_307121915.1">
    <property type="nucleotide sequence ID" value="NZ_JAUSTM010000011.1"/>
</dbReference>